<sequence>MGISFESTPFAKFLLKDAAMEQKAIEIAVRMILKGYTIDETAEMTELSKEMVSMIQKNVEEGKKQKASEVAIRLLRKGISVEEVAEDTELTVEEVSEIHETMND</sequence>
<gene>
    <name evidence="1" type="ORF">F4V44_20265</name>
</gene>
<accession>A0A5J5HFS4</accession>
<dbReference type="Proteomes" id="UP000326671">
    <property type="component" value="Unassembled WGS sequence"/>
</dbReference>
<comment type="caution">
    <text evidence="1">The sequence shown here is derived from an EMBL/GenBank/DDBJ whole genome shotgun (WGS) entry which is preliminary data.</text>
</comment>
<evidence type="ECO:0000313" key="2">
    <source>
        <dbReference type="Proteomes" id="UP000326671"/>
    </source>
</evidence>
<dbReference type="EMBL" id="VYKL01000034">
    <property type="protein sequence ID" value="KAA9018344.1"/>
    <property type="molecule type" value="Genomic_DNA"/>
</dbReference>
<dbReference type="AlphaFoldDB" id="A0A5J5HFS4"/>
<keyword evidence="2" id="KW-1185">Reference proteome</keyword>
<evidence type="ECO:0000313" key="1">
    <source>
        <dbReference type="EMBL" id="KAA9018344.1"/>
    </source>
</evidence>
<reference evidence="1 2" key="1">
    <citation type="submission" date="2019-09" db="EMBL/GenBank/DDBJ databases">
        <title>Whole genome sequences of isolates from the Mars Exploration Rovers.</title>
        <authorList>
            <person name="Seuylemezian A."/>
            <person name="Vaishampayan P."/>
        </authorList>
    </citation>
    <scope>NUCLEOTIDE SEQUENCE [LARGE SCALE GENOMIC DNA]</scope>
    <source>
        <strain evidence="1 2">MER_TA_151</strain>
    </source>
</reference>
<protein>
    <recommendedName>
        <fullName evidence="3">Transposase</fullName>
    </recommendedName>
</protein>
<proteinExistence type="predicted"/>
<dbReference type="RefSeq" id="WP_150441832.1">
    <property type="nucleotide sequence ID" value="NZ_VYKL01000034.1"/>
</dbReference>
<evidence type="ECO:0008006" key="3">
    <source>
        <dbReference type="Google" id="ProtNLM"/>
    </source>
</evidence>
<organism evidence="1 2">
    <name type="scientific">Niallia endozanthoxylica</name>
    <dbReference type="NCBI Taxonomy" id="2036016"/>
    <lineage>
        <taxon>Bacteria</taxon>
        <taxon>Bacillati</taxon>
        <taxon>Bacillota</taxon>
        <taxon>Bacilli</taxon>
        <taxon>Bacillales</taxon>
        <taxon>Bacillaceae</taxon>
        <taxon>Niallia</taxon>
    </lineage>
</organism>
<name>A0A5J5HFS4_9BACI</name>